<dbReference type="InterPro" id="IPR021730">
    <property type="entry name" value="YdbH"/>
</dbReference>
<dbReference type="AlphaFoldDB" id="A0A220VHL8"/>
<organism evidence="1 2">
    <name type="scientific">Paraphotobacterium marinum</name>
    <dbReference type="NCBI Taxonomy" id="1755811"/>
    <lineage>
        <taxon>Bacteria</taxon>
        <taxon>Pseudomonadati</taxon>
        <taxon>Pseudomonadota</taxon>
        <taxon>Gammaproteobacteria</taxon>
        <taxon>Vibrionales</taxon>
        <taxon>Vibrionaceae</taxon>
        <taxon>Paraphotobacterium</taxon>
    </lineage>
</organism>
<reference evidence="1 2" key="1">
    <citation type="journal article" date="2016" name="Int. J. Syst. Evol. Microbiol.">
        <title>Paraphotobacterium marinum gen. nov., sp. nov., a member of the family Vibrionaceae, isolated from surface seawater.</title>
        <authorList>
            <person name="Huang Z."/>
            <person name="Dong C."/>
            <person name="Shao Z."/>
        </authorList>
    </citation>
    <scope>NUCLEOTIDE SEQUENCE [LARGE SCALE GENOMIC DNA]</scope>
    <source>
        <strain evidence="1 2">NSCS20N07D</strain>
    </source>
</reference>
<dbReference type="RefSeq" id="WP_089074361.1">
    <property type="nucleotide sequence ID" value="NZ_CP022356.1"/>
</dbReference>
<sequence length="649" mass="74682">MNIDYQNDECQITAQNTNIDKINCVLNIENPLFNNLDIGHVIEKRKGTLYIKYENNILNLHSNKDINIHSKYLSQFDIGISDEKFSVEPFVANFLVTSQKINLLKPSSILVTSKNFNAKSDMRKLTCSFSNFKCHSDIKNSLKLKKLQFKKDISVSNLNLNFNSNMFYNFNSESFNVFLKQIKFDINRIQIKKDEDQISIKDSSANVKMIHLNSSNPKINQNNIAFNSTDIILDSEVNFQDKTESALKKGTWITQNYRLGILGTIKLEPTQNIHKLDYDYTILTKLDKNNLKFPQIKLTGNGQVKDKVVDLNSKVLNESNTLLAHVNISSIKDNHKIKIQTVPLEFSQDKTFQNFYLKDFPLDVDITEGALQIKSIFSWHNNHFSNQINIKGQHLNLSLFKNKFIGTNLNFHLKDSKFKSLDDGFVQVKKIEGPFIINDTMIDWKMNPSNPVYGVLSLKSRIFGGTIEALKVPINLNSSVHNLNLKIKKLNLDEVFEKFGYGEVYASGFLSGNVPVMLKDRQINIKDGDLHATTPGEFHYVKNSTIYNSMAKSDNEAVRLLNQILSTYKYNKLNLNFDYQPEGLLLSRFRFEGYSKNFDGDNDNIRVNLNVNIQDNILQLMKSIRMLNSNYFEDQINDNLKWKTEESTP</sequence>
<dbReference type="OrthoDB" id="9759996at2"/>
<dbReference type="Proteomes" id="UP000242175">
    <property type="component" value="Chromosome small"/>
</dbReference>
<dbReference type="EMBL" id="CP022356">
    <property type="protein sequence ID" value="ASK79453.1"/>
    <property type="molecule type" value="Genomic_DNA"/>
</dbReference>
<keyword evidence="2" id="KW-1185">Reference proteome</keyword>
<evidence type="ECO:0000313" key="2">
    <source>
        <dbReference type="Proteomes" id="UP000242175"/>
    </source>
</evidence>
<protein>
    <submittedName>
        <fullName evidence="1">Uncharacterized protein</fullName>
    </submittedName>
</protein>
<name>A0A220VHL8_9GAMM</name>
<gene>
    <name evidence="1" type="ORF">CF386_10360</name>
</gene>
<evidence type="ECO:0000313" key="1">
    <source>
        <dbReference type="EMBL" id="ASK79453.1"/>
    </source>
</evidence>
<dbReference type="KEGG" id="pmai:CF386_10360"/>
<dbReference type="Pfam" id="PF11739">
    <property type="entry name" value="YdbH-like"/>
    <property type="match status" value="1"/>
</dbReference>
<proteinExistence type="predicted"/>
<accession>A0A220VHL8</accession>